<evidence type="ECO:0000313" key="3">
    <source>
        <dbReference type="Proteomes" id="UP000075243"/>
    </source>
</evidence>
<dbReference type="STRING" id="3821.A0A151R7N6"/>
<evidence type="ECO:0000259" key="1">
    <source>
        <dbReference type="Pfam" id="PF07727"/>
    </source>
</evidence>
<feature type="domain" description="Reverse transcriptase Ty1/copia-type" evidence="1">
    <location>
        <begin position="2"/>
        <end position="105"/>
    </location>
</feature>
<name>A0A151R7N6_CAJCA</name>
<proteinExistence type="predicted"/>
<gene>
    <name evidence="2" type="ORF">KK1_040368</name>
</gene>
<dbReference type="AlphaFoldDB" id="A0A151R7N6"/>
<accession>A0A151R7N6</accession>
<dbReference type="Gramene" id="C.cajan_36827.t">
    <property type="protein sequence ID" value="C.cajan_36827.t.cds1"/>
    <property type="gene ID" value="C.cajan_36827"/>
</dbReference>
<sequence length="146" mass="16348">MLGFSKSKCDPSLFILSDSTVTIYMLVYVDDIILTSNSPSLLQKLIDQLHKHFSLKDLGTVDYFLGIEVKFLSQGRLFLSQDKYITDLLTRVKMDDSRGISTPMVGGQQLAKEGTLFDDPTLYRSVVGALQYATITRPEIAFSVIK</sequence>
<reference evidence="2" key="1">
    <citation type="journal article" date="2012" name="Nat. Biotechnol.">
        <title>Draft genome sequence of pigeonpea (Cajanus cajan), an orphan legume crop of resource-poor farmers.</title>
        <authorList>
            <person name="Varshney R.K."/>
            <person name="Chen W."/>
            <person name="Li Y."/>
            <person name="Bharti A.K."/>
            <person name="Saxena R.K."/>
            <person name="Schlueter J.A."/>
            <person name="Donoghue M.T."/>
            <person name="Azam S."/>
            <person name="Fan G."/>
            <person name="Whaley A.M."/>
            <person name="Farmer A.D."/>
            <person name="Sheridan J."/>
            <person name="Iwata A."/>
            <person name="Tuteja R."/>
            <person name="Penmetsa R.V."/>
            <person name="Wu W."/>
            <person name="Upadhyaya H.D."/>
            <person name="Yang S.P."/>
            <person name="Shah T."/>
            <person name="Saxena K.B."/>
            <person name="Michael T."/>
            <person name="McCombie W.R."/>
            <person name="Yang B."/>
            <person name="Zhang G."/>
            <person name="Yang H."/>
            <person name="Wang J."/>
            <person name="Spillane C."/>
            <person name="Cook D.R."/>
            <person name="May G.D."/>
            <person name="Xu X."/>
            <person name="Jackson S.A."/>
        </authorList>
    </citation>
    <scope>NUCLEOTIDE SEQUENCE [LARGE SCALE GENOMIC DNA]</scope>
</reference>
<dbReference type="EMBL" id="KQ484006">
    <property type="protein sequence ID" value="KYP38385.1"/>
    <property type="molecule type" value="Genomic_DNA"/>
</dbReference>
<evidence type="ECO:0000313" key="2">
    <source>
        <dbReference type="EMBL" id="KYP38385.1"/>
    </source>
</evidence>
<organism evidence="2 3">
    <name type="scientific">Cajanus cajan</name>
    <name type="common">Pigeon pea</name>
    <name type="synonym">Cajanus indicus</name>
    <dbReference type="NCBI Taxonomy" id="3821"/>
    <lineage>
        <taxon>Eukaryota</taxon>
        <taxon>Viridiplantae</taxon>
        <taxon>Streptophyta</taxon>
        <taxon>Embryophyta</taxon>
        <taxon>Tracheophyta</taxon>
        <taxon>Spermatophyta</taxon>
        <taxon>Magnoliopsida</taxon>
        <taxon>eudicotyledons</taxon>
        <taxon>Gunneridae</taxon>
        <taxon>Pentapetalae</taxon>
        <taxon>rosids</taxon>
        <taxon>fabids</taxon>
        <taxon>Fabales</taxon>
        <taxon>Fabaceae</taxon>
        <taxon>Papilionoideae</taxon>
        <taxon>50 kb inversion clade</taxon>
        <taxon>NPAAA clade</taxon>
        <taxon>indigoferoid/millettioid clade</taxon>
        <taxon>Phaseoleae</taxon>
        <taxon>Cajanus</taxon>
    </lineage>
</organism>
<dbReference type="Proteomes" id="UP000075243">
    <property type="component" value="Unassembled WGS sequence"/>
</dbReference>
<keyword evidence="3" id="KW-1185">Reference proteome</keyword>
<dbReference type="Pfam" id="PF07727">
    <property type="entry name" value="RVT_2"/>
    <property type="match status" value="1"/>
</dbReference>
<dbReference type="InterPro" id="IPR013103">
    <property type="entry name" value="RVT_2"/>
</dbReference>
<protein>
    <recommendedName>
        <fullName evidence="1">Reverse transcriptase Ty1/copia-type domain-containing protein</fullName>
    </recommendedName>
</protein>
<dbReference type="SUPFAM" id="SSF56672">
    <property type="entry name" value="DNA/RNA polymerases"/>
    <property type="match status" value="1"/>
</dbReference>
<dbReference type="InterPro" id="IPR043502">
    <property type="entry name" value="DNA/RNA_pol_sf"/>
</dbReference>
<dbReference type="OMA" id="IMFRSHA"/>